<evidence type="ECO:0000256" key="1">
    <source>
        <dbReference type="SAM" id="MobiDB-lite"/>
    </source>
</evidence>
<evidence type="ECO:0000313" key="4">
    <source>
        <dbReference type="Proteomes" id="UP000291404"/>
    </source>
</evidence>
<organism evidence="3 4">
    <name type="scientific">Hamiltosporidium magnivora</name>
    <dbReference type="NCBI Taxonomy" id="148818"/>
    <lineage>
        <taxon>Eukaryota</taxon>
        <taxon>Fungi</taxon>
        <taxon>Fungi incertae sedis</taxon>
        <taxon>Microsporidia</taxon>
        <taxon>Dubosqiidae</taxon>
        <taxon>Hamiltosporidium</taxon>
    </lineage>
</organism>
<protein>
    <submittedName>
        <fullName evidence="3">Uncharacterized protein</fullName>
    </submittedName>
</protein>
<evidence type="ECO:0000256" key="2">
    <source>
        <dbReference type="SAM" id="SignalP"/>
    </source>
</evidence>
<feature type="compositionally biased region" description="Basic and acidic residues" evidence="1">
    <location>
        <begin position="703"/>
        <end position="719"/>
    </location>
</feature>
<evidence type="ECO:0000313" key="3">
    <source>
        <dbReference type="EMBL" id="TBU03415.1"/>
    </source>
</evidence>
<gene>
    <name evidence="3" type="ORF">CWI36_0927p0010</name>
</gene>
<dbReference type="VEuPathDB" id="MicrosporidiaDB:CWI39_1317p0010"/>
<proteinExistence type="predicted"/>
<feature type="region of interest" description="Disordered" evidence="1">
    <location>
        <begin position="703"/>
        <end position="758"/>
    </location>
</feature>
<feature type="compositionally biased region" description="Basic and acidic residues" evidence="1">
    <location>
        <begin position="280"/>
        <end position="297"/>
    </location>
</feature>
<dbReference type="VEuPathDB" id="MicrosporidiaDB:CWI39_3118p0010"/>
<dbReference type="VEuPathDB" id="MicrosporidiaDB:CWI39_1326p0010"/>
<dbReference type="Proteomes" id="UP000291404">
    <property type="component" value="Unassembled WGS sequence"/>
</dbReference>
<dbReference type="EMBL" id="PITI01000927">
    <property type="protein sequence ID" value="TBU03415.1"/>
    <property type="molecule type" value="Genomic_DNA"/>
</dbReference>
<feature type="compositionally biased region" description="Basic and acidic residues" evidence="1">
    <location>
        <begin position="246"/>
        <end position="256"/>
    </location>
</feature>
<feature type="compositionally biased region" description="Basic and acidic residues" evidence="1">
    <location>
        <begin position="749"/>
        <end position="758"/>
    </location>
</feature>
<keyword evidence="2" id="KW-0732">Signal</keyword>
<accession>A0A4Q9L870</accession>
<keyword evidence="4" id="KW-1185">Reference proteome</keyword>
<feature type="signal peptide" evidence="2">
    <location>
        <begin position="1"/>
        <end position="19"/>
    </location>
</feature>
<name>A0A4Q9L870_9MICR</name>
<feature type="region of interest" description="Disordered" evidence="1">
    <location>
        <begin position="245"/>
        <end position="297"/>
    </location>
</feature>
<reference evidence="3 4" key="1">
    <citation type="submission" date="2017-12" db="EMBL/GenBank/DDBJ databases">
        <authorList>
            <person name="Pombert J.-F."/>
            <person name="Haag K.L."/>
            <person name="Ebert D."/>
        </authorList>
    </citation>
    <scope>NUCLEOTIDE SEQUENCE [LARGE SCALE GENOMIC DNA]</scope>
    <source>
        <strain evidence="3">BE-OM-2</strain>
    </source>
</reference>
<dbReference type="VEuPathDB" id="MicrosporidiaDB:CWI36_0927p0010"/>
<dbReference type="AlphaFoldDB" id="A0A4Q9L870"/>
<comment type="caution">
    <text evidence="3">The sequence shown here is derived from an EMBL/GenBank/DDBJ whole genome shotgun (WGS) entry which is preliminary data.</text>
</comment>
<sequence>MQIFYKSLIWNIFFVFCKGSNDMKISHGDIKDNTIDKMDEKGIHKETYKMNDKGDIKDNTIDKMDEKGIDKETYKMNDKGDIKDNTIDKMDEKGIDKETYKMNDKGDIKDILNEISLFSNELVEKMKNESIFDDRPVCLYLKFDVDSVDHINSLMKKTFQTNYSNSKTYVLVICVEKYFDNDEYFFKFIGDLLRKCDKKIRKREERYEMNNINVKDSNSFGRCFRRTKEDEKEFKMTRGTATDVDEPARCNKRTKEDEEEFELSRGTTTDLNDPARCNKRTKDSAEEYDEMSRKPSSDSDDTMIFTKKYKNSKYFLYKFKKISTLTTLHNIIDKIKYESKKEFDRTITIAFNNRLSTYEGIMILNSLRNNPDRNINELILFIKKEFYNPENLIEFKQQRHLLSTNTISMFMYITHEPEIETYKNGDMSKSVLSLSKFNLSDNNYEENVSEKVFDFPFPIFNNQKFANQIIKINNFYILPEVMFKYSIRKKFNISKPTITIFELKFSFSIFSDIKHFKKYTFHFIYNSKENIINMWCIKKKQKYILKVYFHKKSVVSYEMKKLFEKIKKFIQEILENEYAEIRVDTRIKTDVKIRNNRPDIFILDKKKNMITFIEVGITSQDSLQIVETEKLRKYNLLANELGLIYKCSVEIIPYMMTWDSIVTKYHKSHLKRLEIPMNVEAYIQSIVFKKTKASMGVIMRSEMHEEPTPPLKEAKREEDAPLISQGGGTTLEEPTNNINKESDLEEETEVVKEVEENI</sequence>
<feature type="chain" id="PRO_5020183875" evidence="2">
    <location>
        <begin position="20"/>
        <end position="758"/>
    </location>
</feature>